<feature type="domain" description="Integrase catalytic" evidence="1">
    <location>
        <begin position="12"/>
        <end position="51"/>
    </location>
</feature>
<evidence type="ECO:0000313" key="3">
    <source>
        <dbReference type="Proteomes" id="UP000580709"/>
    </source>
</evidence>
<keyword evidence="3" id="KW-1185">Reference proteome</keyword>
<dbReference type="GO" id="GO:0003676">
    <property type="term" value="F:nucleic acid binding"/>
    <property type="evidence" value="ECO:0007669"/>
    <property type="project" value="InterPro"/>
</dbReference>
<dbReference type="InterPro" id="IPR012337">
    <property type="entry name" value="RNaseH-like_sf"/>
</dbReference>
<feature type="non-terminal residue" evidence="2">
    <location>
        <position position="52"/>
    </location>
</feature>
<dbReference type="AlphaFoldDB" id="A0A838WZQ1"/>
<dbReference type="PANTHER" id="PTHR46889:SF5">
    <property type="entry name" value="INTEGRASE PROTEIN"/>
    <property type="match status" value="1"/>
</dbReference>
<comment type="caution">
    <text evidence="2">The sequence shown here is derived from an EMBL/GenBank/DDBJ whole genome shotgun (WGS) entry which is preliminary data.</text>
</comment>
<dbReference type="EMBL" id="JACEOR010000588">
    <property type="protein sequence ID" value="MBA4506193.1"/>
    <property type="molecule type" value="Genomic_DNA"/>
</dbReference>
<dbReference type="InterPro" id="IPR050900">
    <property type="entry name" value="Transposase_IS3/IS150/IS904"/>
</dbReference>
<dbReference type="Pfam" id="PF00665">
    <property type="entry name" value="rve"/>
    <property type="match status" value="1"/>
</dbReference>
<sequence>MGYISKSAHTEASNRVWVADFTYARTGSGWVYVAFIVDVYSQRIVGWHAQTS</sequence>
<evidence type="ECO:0000259" key="1">
    <source>
        <dbReference type="Pfam" id="PF00665"/>
    </source>
</evidence>
<evidence type="ECO:0000313" key="2">
    <source>
        <dbReference type="EMBL" id="MBA4506193.1"/>
    </source>
</evidence>
<protein>
    <submittedName>
        <fullName evidence="2">DDE-type integrase/transposase/recombinase</fullName>
    </submittedName>
</protein>
<gene>
    <name evidence="2" type="ORF">H0H28_12905</name>
</gene>
<dbReference type="InterPro" id="IPR001584">
    <property type="entry name" value="Integrase_cat-core"/>
</dbReference>
<dbReference type="SUPFAM" id="SSF53098">
    <property type="entry name" value="Ribonuclease H-like"/>
    <property type="match status" value="1"/>
</dbReference>
<dbReference type="InterPro" id="IPR036397">
    <property type="entry name" value="RNaseH_sf"/>
</dbReference>
<reference evidence="2 3" key="1">
    <citation type="submission" date="2020-07" db="EMBL/GenBank/DDBJ databases">
        <authorList>
            <person name="Khare M."/>
        </authorList>
    </citation>
    <scope>NUCLEOTIDE SEQUENCE [LARGE SCALE GENOMIC DNA]</scope>
    <source>
        <strain evidence="2 3">P8776</strain>
    </source>
</reference>
<dbReference type="PANTHER" id="PTHR46889">
    <property type="entry name" value="TRANSPOSASE INSF FOR INSERTION SEQUENCE IS3B-RELATED"/>
    <property type="match status" value="1"/>
</dbReference>
<proteinExistence type="predicted"/>
<organism evidence="2 3">
    <name type="scientific">Corynebacterium sanguinis</name>
    <dbReference type="NCBI Taxonomy" id="2594913"/>
    <lineage>
        <taxon>Bacteria</taxon>
        <taxon>Bacillati</taxon>
        <taxon>Actinomycetota</taxon>
        <taxon>Actinomycetes</taxon>
        <taxon>Mycobacteriales</taxon>
        <taxon>Corynebacteriaceae</taxon>
        <taxon>Corynebacterium</taxon>
    </lineage>
</organism>
<name>A0A838WZQ1_9CORY</name>
<dbReference type="GO" id="GO:0015074">
    <property type="term" value="P:DNA integration"/>
    <property type="evidence" value="ECO:0007669"/>
    <property type="project" value="InterPro"/>
</dbReference>
<accession>A0A838WZQ1</accession>
<dbReference type="Gene3D" id="3.30.420.10">
    <property type="entry name" value="Ribonuclease H-like superfamily/Ribonuclease H"/>
    <property type="match status" value="1"/>
</dbReference>
<dbReference type="Proteomes" id="UP000580709">
    <property type="component" value="Unassembled WGS sequence"/>
</dbReference>